<keyword evidence="12" id="KW-1185">Reference proteome</keyword>
<dbReference type="Gene3D" id="2.30.30.60">
    <property type="match status" value="1"/>
</dbReference>
<dbReference type="Pfam" id="PF00924">
    <property type="entry name" value="MS_channel_2nd"/>
    <property type="match status" value="1"/>
</dbReference>
<protein>
    <recommendedName>
        <fullName evidence="7">Small-conductance mechanosensitive channel</fullName>
    </recommendedName>
</protein>
<dbReference type="EMBL" id="BMZQ01000001">
    <property type="protein sequence ID" value="GHD06821.1"/>
    <property type="molecule type" value="Genomic_DNA"/>
</dbReference>
<evidence type="ECO:0000313" key="12">
    <source>
        <dbReference type="Proteomes" id="UP000630142"/>
    </source>
</evidence>
<feature type="transmembrane region" description="Helical" evidence="7">
    <location>
        <begin position="97"/>
        <end position="127"/>
    </location>
</feature>
<comment type="subunit">
    <text evidence="7">Homoheptamer.</text>
</comment>
<dbReference type="SUPFAM" id="SSF50182">
    <property type="entry name" value="Sm-like ribonucleoproteins"/>
    <property type="match status" value="1"/>
</dbReference>
<dbReference type="Pfam" id="PF21088">
    <property type="entry name" value="MS_channel_1st"/>
    <property type="match status" value="1"/>
</dbReference>
<keyword evidence="7" id="KW-0407">Ion channel</keyword>
<evidence type="ECO:0000256" key="1">
    <source>
        <dbReference type="ARBA" id="ARBA00004651"/>
    </source>
</evidence>
<feature type="transmembrane region" description="Helical" evidence="7">
    <location>
        <begin position="20"/>
        <end position="44"/>
    </location>
</feature>
<dbReference type="InterPro" id="IPR011014">
    <property type="entry name" value="MscS_channel_TM-2"/>
</dbReference>
<feature type="domain" description="Mechanosensitive ion channel MscS C-terminal" evidence="9">
    <location>
        <begin position="187"/>
        <end position="268"/>
    </location>
</feature>
<evidence type="ECO:0000313" key="11">
    <source>
        <dbReference type="EMBL" id="GHD06821.1"/>
    </source>
</evidence>
<gene>
    <name evidence="11" type="ORF">GCM10016234_04550</name>
</gene>
<comment type="caution">
    <text evidence="11">The sequence shown here is derived from an EMBL/GenBank/DDBJ whole genome shotgun (WGS) entry which is preliminary data.</text>
</comment>
<sequence>MNGSTPDFFAAAGDTWQALIALVVAYSFSAVGAILILIIGWLIAGLAERWSYRAMGAFGHVDETVKRFLSKSLRYGVLILVAITVLSQFGVQTTSIIAALGAAGLAVGLALQGTLQNIAAGLMLLFLRPFRVGEYIETSAIGGTIRDVGLFATELQTKEGIYVLAPNSSLWNTPVKNYTRNATRRNELTVKIGGDTNLEEAQAVLRGLLDADPRVINDPAPAVYVSELSGAGLTLAARYWTATTDFTAARFDLNRALEEALRNKGIAIK</sequence>
<evidence type="ECO:0000256" key="6">
    <source>
        <dbReference type="ARBA" id="ARBA00023136"/>
    </source>
</evidence>
<dbReference type="Gene3D" id="3.30.70.100">
    <property type="match status" value="1"/>
</dbReference>
<evidence type="ECO:0000256" key="7">
    <source>
        <dbReference type="RuleBase" id="RU369025"/>
    </source>
</evidence>
<dbReference type="GO" id="GO:0008381">
    <property type="term" value="F:mechanosensitive monoatomic ion channel activity"/>
    <property type="evidence" value="ECO:0007669"/>
    <property type="project" value="InterPro"/>
</dbReference>
<dbReference type="InterPro" id="IPR010920">
    <property type="entry name" value="LSM_dom_sf"/>
</dbReference>
<evidence type="ECO:0000256" key="4">
    <source>
        <dbReference type="ARBA" id="ARBA00022692"/>
    </source>
</evidence>
<dbReference type="Gene3D" id="1.10.287.1260">
    <property type="match status" value="1"/>
</dbReference>
<comment type="function">
    <text evidence="7">Mechanosensitive channel that participates in the regulation of osmotic pressure changes within the cell, opening in response to stretch forces in the membrane lipid bilayer, without the need for other proteins. Contributes to normal resistance to hypoosmotic shock. Forms an ion channel of 1.0 nanosiemens conductance with a slight preference for anions.</text>
</comment>
<evidence type="ECO:0000259" key="8">
    <source>
        <dbReference type="Pfam" id="PF00924"/>
    </source>
</evidence>
<evidence type="ECO:0000256" key="3">
    <source>
        <dbReference type="ARBA" id="ARBA00022475"/>
    </source>
</evidence>
<keyword evidence="6 7" id="KW-0472">Membrane</keyword>
<keyword evidence="7" id="KW-0997">Cell inner membrane</keyword>
<comment type="caution">
    <text evidence="7">Lacks conserved residue(s) required for the propagation of feature annotation.</text>
</comment>
<dbReference type="GO" id="GO:0005886">
    <property type="term" value="C:plasma membrane"/>
    <property type="evidence" value="ECO:0007669"/>
    <property type="project" value="UniProtKB-SubCell"/>
</dbReference>
<reference evidence="11" key="2">
    <citation type="submission" date="2020-09" db="EMBL/GenBank/DDBJ databases">
        <authorList>
            <person name="Sun Q."/>
            <person name="Kim S."/>
        </authorList>
    </citation>
    <scope>NUCLEOTIDE SEQUENCE</scope>
    <source>
        <strain evidence="11">KCTC 42249</strain>
    </source>
</reference>
<feature type="domain" description="Mechanosensitive ion channel MscS" evidence="8">
    <location>
        <begin position="114"/>
        <end position="180"/>
    </location>
</feature>
<dbReference type="Proteomes" id="UP000630142">
    <property type="component" value="Unassembled WGS sequence"/>
</dbReference>
<dbReference type="InterPro" id="IPR023408">
    <property type="entry name" value="MscS_beta-dom_sf"/>
</dbReference>
<evidence type="ECO:0000259" key="9">
    <source>
        <dbReference type="Pfam" id="PF21082"/>
    </source>
</evidence>
<dbReference type="Pfam" id="PF21082">
    <property type="entry name" value="MS_channel_3rd"/>
    <property type="match status" value="1"/>
</dbReference>
<evidence type="ECO:0000256" key="5">
    <source>
        <dbReference type="ARBA" id="ARBA00022989"/>
    </source>
</evidence>
<accession>A0A8J3DMI1</accession>
<reference evidence="11" key="1">
    <citation type="journal article" date="2014" name="Int. J. Syst. Evol. Microbiol.">
        <title>Complete genome sequence of Corynebacterium casei LMG S-19264T (=DSM 44701T), isolated from a smear-ripened cheese.</title>
        <authorList>
            <consortium name="US DOE Joint Genome Institute (JGI-PGF)"/>
            <person name="Walter F."/>
            <person name="Albersmeier A."/>
            <person name="Kalinowski J."/>
            <person name="Ruckert C."/>
        </authorList>
    </citation>
    <scope>NUCLEOTIDE SEQUENCE</scope>
    <source>
        <strain evidence="11">KCTC 42249</strain>
    </source>
</reference>
<keyword evidence="5 7" id="KW-1133">Transmembrane helix</keyword>
<dbReference type="PANTHER" id="PTHR30221:SF8">
    <property type="entry name" value="SMALL-CONDUCTANCE MECHANOSENSITIVE CHANNEL"/>
    <property type="match status" value="1"/>
</dbReference>
<dbReference type="InterPro" id="IPR008910">
    <property type="entry name" value="MSC_TM_helix"/>
</dbReference>
<feature type="domain" description="Mechanosensitive ion channel transmembrane helices 2/3" evidence="10">
    <location>
        <begin position="73"/>
        <end position="112"/>
    </location>
</feature>
<dbReference type="SUPFAM" id="SSF82689">
    <property type="entry name" value="Mechanosensitive channel protein MscS (YggB), C-terminal domain"/>
    <property type="match status" value="1"/>
</dbReference>
<keyword evidence="3" id="KW-1003">Cell membrane</keyword>
<dbReference type="PANTHER" id="PTHR30221">
    <property type="entry name" value="SMALL-CONDUCTANCE MECHANOSENSITIVE CHANNEL"/>
    <property type="match status" value="1"/>
</dbReference>
<organism evidence="11 12">
    <name type="scientific">Tianweitania populi</name>
    <dbReference type="NCBI Taxonomy" id="1607949"/>
    <lineage>
        <taxon>Bacteria</taxon>
        <taxon>Pseudomonadati</taxon>
        <taxon>Pseudomonadota</taxon>
        <taxon>Alphaproteobacteria</taxon>
        <taxon>Hyphomicrobiales</taxon>
        <taxon>Phyllobacteriaceae</taxon>
        <taxon>Tianweitania</taxon>
    </lineage>
</organism>
<dbReference type="RefSeq" id="WP_189501406.1">
    <property type="nucleotide sequence ID" value="NZ_BMZQ01000001.1"/>
</dbReference>
<evidence type="ECO:0000259" key="10">
    <source>
        <dbReference type="Pfam" id="PF21088"/>
    </source>
</evidence>
<dbReference type="InterPro" id="IPR045275">
    <property type="entry name" value="MscS_archaea/bacteria_type"/>
</dbReference>
<dbReference type="InterPro" id="IPR006685">
    <property type="entry name" value="MscS_channel_2nd"/>
</dbReference>
<dbReference type="SUPFAM" id="SSF82861">
    <property type="entry name" value="Mechanosensitive channel protein MscS (YggB), transmembrane region"/>
    <property type="match status" value="1"/>
</dbReference>
<comment type="similarity">
    <text evidence="2 7">Belongs to the MscS (TC 1.A.23) family.</text>
</comment>
<dbReference type="InterPro" id="IPR049142">
    <property type="entry name" value="MS_channel_1st"/>
</dbReference>
<keyword evidence="7" id="KW-0813">Transport</keyword>
<keyword evidence="4 7" id="KW-0812">Transmembrane</keyword>
<proteinExistence type="inferred from homology"/>
<keyword evidence="7" id="KW-0406">Ion transport</keyword>
<comment type="subcellular location">
    <subcellularLocation>
        <location evidence="7">Cell inner membrane</location>
        <topology evidence="7">Multi-pass membrane protein</topology>
    </subcellularLocation>
    <subcellularLocation>
        <location evidence="1">Cell membrane</location>
        <topology evidence="1">Multi-pass membrane protein</topology>
    </subcellularLocation>
</comment>
<feature type="transmembrane region" description="Helical" evidence="7">
    <location>
        <begin position="73"/>
        <end position="91"/>
    </location>
</feature>
<dbReference type="InterPro" id="IPR049278">
    <property type="entry name" value="MS_channel_C"/>
</dbReference>
<dbReference type="Pfam" id="PF05552">
    <property type="entry name" value="MS_channel_1st_1"/>
    <property type="match status" value="1"/>
</dbReference>
<dbReference type="AlphaFoldDB" id="A0A8J3DMI1"/>
<evidence type="ECO:0000256" key="2">
    <source>
        <dbReference type="ARBA" id="ARBA00008017"/>
    </source>
</evidence>
<dbReference type="InterPro" id="IPR011066">
    <property type="entry name" value="MscS_channel_C_sf"/>
</dbReference>
<name>A0A8J3DMI1_9HYPH</name>